<feature type="transmembrane region" description="Helical" evidence="1">
    <location>
        <begin position="62"/>
        <end position="83"/>
    </location>
</feature>
<dbReference type="RefSeq" id="WP_032072507.1">
    <property type="nucleotide sequence ID" value="NC_025146.1"/>
</dbReference>
<reference evidence="2" key="1">
    <citation type="submission" date="2013-09" db="EMBL/GenBank/DDBJ databases">
        <title>Analysis of type B2 neurotoxin-encoding plasmid in Clostridium botulinum.</title>
        <authorList>
            <person name="Hosomi K."/>
            <person name="Sakaguchi Y."/>
            <person name="Gotoh K."/>
            <person name="Nakamura K."/>
            <person name="Kohda T."/>
            <person name="Mukamoto M."/>
            <person name="Iida T."/>
            <person name="Kozaki S."/>
        </authorList>
    </citation>
    <scope>NUCLEOTIDE SEQUENCE</scope>
    <source>
        <strain evidence="2">111</strain>
        <plasmid evidence="2">pCB111</plasmid>
    </source>
</reference>
<evidence type="ECO:0000313" key="4">
    <source>
        <dbReference type="Proteomes" id="UP000482543"/>
    </source>
</evidence>
<reference evidence="3 4" key="2">
    <citation type="submission" date="2019-04" db="EMBL/GenBank/DDBJ databases">
        <title>Genome sequencing of Clostridium botulinum Groups I-IV and Clostridium butyricum.</title>
        <authorList>
            <person name="Brunt J."/>
            <person name="Van Vliet A.H.M."/>
            <person name="Stringer S.C."/>
            <person name="Carter A.T."/>
            <person name="Peck M.W."/>
        </authorList>
    </citation>
    <scope>NUCLEOTIDE SEQUENCE [LARGE SCALE GENOMIC DNA]</scope>
    <source>
        <strain evidence="3 4">IFR 15/034</strain>
    </source>
</reference>
<evidence type="ECO:0000313" key="3">
    <source>
        <dbReference type="EMBL" id="NFI23412.1"/>
    </source>
</evidence>
<dbReference type="EMBL" id="AB855771">
    <property type="protein sequence ID" value="BAP25767.1"/>
    <property type="molecule type" value="Genomic_DNA"/>
</dbReference>
<dbReference type="Proteomes" id="UP000482543">
    <property type="component" value="Unassembled WGS sequence"/>
</dbReference>
<keyword evidence="1" id="KW-0812">Transmembrane</keyword>
<gene>
    <name evidence="3" type="ORF">FC964_19085</name>
</gene>
<keyword evidence="1" id="KW-0472">Membrane</keyword>
<organism evidence="2">
    <name type="scientific">Clostridium botulinum</name>
    <dbReference type="NCBI Taxonomy" id="1491"/>
    <lineage>
        <taxon>Bacteria</taxon>
        <taxon>Bacillati</taxon>
        <taxon>Bacillota</taxon>
        <taxon>Clostridia</taxon>
        <taxon>Eubacteriales</taxon>
        <taxon>Clostridiaceae</taxon>
        <taxon>Clostridium</taxon>
    </lineage>
</organism>
<protein>
    <submittedName>
        <fullName evidence="2">Uncharacterized protein</fullName>
    </submittedName>
</protein>
<evidence type="ECO:0000313" key="2">
    <source>
        <dbReference type="EMBL" id="BAP25767.1"/>
    </source>
</evidence>
<keyword evidence="2" id="KW-0614">Plasmid</keyword>
<dbReference type="EMBL" id="SWRJ01000012">
    <property type="protein sequence ID" value="NFI23412.1"/>
    <property type="molecule type" value="Genomic_DNA"/>
</dbReference>
<name>A0A077K2Q1_CLOBO</name>
<accession>A0A077K2Q1</accession>
<dbReference type="AlphaFoldDB" id="A0A077K2Q1"/>
<sequence>MSILRIILVIILWYVLTIQLPSEIANEKGYKFVFFIVSLVITSIMICIFFKEPMQAFVFKHIKKIIISMIVLPIILMFFSLSLQDDYENKN</sequence>
<proteinExistence type="predicted"/>
<feature type="transmembrane region" description="Helical" evidence="1">
    <location>
        <begin position="32"/>
        <end position="50"/>
    </location>
</feature>
<geneLocation type="plasmid" evidence="2">
    <name>pCB111</name>
</geneLocation>
<evidence type="ECO:0000256" key="1">
    <source>
        <dbReference type="SAM" id="Phobius"/>
    </source>
</evidence>
<keyword evidence="1" id="KW-1133">Transmembrane helix</keyword>